<sequence length="443" mass="50157">MDKFSKLRGKFGNKSFFFITTDIKRAIGLEDIIPDFHIICSNYDPLIPVLRNKGTRIYCLEELKGKKADHTNNSGLLISDESVEKYIRKNSSDRPYIVYFKPSLIIDRIISAKKYISVGNTLALNNRFENKINMALILKKIRPDYIQEFAVGKFNDLDFTDTLRQFGLPLVVQFGHGWAGRTTFFIESEDGFIKLKKQFPHTTVKITANITGFTLLNNCCIYRDNILVSPPAIQIDGINKLSVSKSVTCGRSWPVQNLTGDLILQIYRISRDIGRIMSDSGYRGYFGVDFLVEISSGRLFLSEVNARLTASSAFFSLLEMGLDQIPLLAFHYASFLSIDLPVSGHPFISIHKDKSVSGSQVIIRRKDTINSMNIKKFGEYRIIGKSARLLNTDYAPQRLKKNRFIFLPRINGYGSEFARIESKDKALKKPGELAGWVKNLLGG</sequence>
<evidence type="ECO:0000259" key="2">
    <source>
        <dbReference type="PROSITE" id="PS50975"/>
    </source>
</evidence>
<dbReference type="EMBL" id="MFJF01000004">
    <property type="protein sequence ID" value="OGG08301.1"/>
    <property type="molecule type" value="Genomic_DNA"/>
</dbReference>
<reference evidence="3 4" key="1">
    <citation type="journal article" date="2016" name="Nat. Commun.">
        <title>Thousands of microbial genomes shed light on interconnected biogeochemical processes in an aquifer system.</title>
        <authorList>
            <person name="Anantharaman K."/>
            <person name="Brown C.T."/>
            <person name="Hug L.A."/>
            <person name="Sharon I."/>
            <person name="Castelle C.J."/>
            <person name="Probst A.J."/>
            <person name="Thomas B.C."/>
            <person name="Singh A."/>
            <person name="Wilkins M.J."/>
            <person name="Karaoz U."/>
            <person name="Brodie E.L."/>
            <person name="Williams K.H."/>
            <person name="Hubbard S.S."/>
            <person name="Banfield J.F."/>
        </authorList>
    </citation>
    <scope>NUCLEOTIDE SEQUENCE [LARGE SCALE GENOMIC DNA]</scope>
</reference>
<name>A0A1F5Z7A4_9BACT</name>
<proteinExistence type="predicted"/>
<evidence type="ECO:0000313" key="3">
    <source>
        <dbReference type="EMBL" id="OGG08301.1"/>
    </source>
</evidence>
<dbReference type="Proteomes" id="UP000177354">
    <property type="component" value="Unassembled WGS sequence"/>
</dbReference>
<organism evidence="3 4">
    <name type="scientific">Candidatus Gottesmanbacteria bacterium RIFCSPHIGHO2_01_FULL_40_15</name>
    <dbReference type="NCBI Taxonomy" id="1798376"/>
    <lineage>
        <taxon>Bacteria</taxon>
        <taxon>Candidatus Gottesmaniibacteriota</taxon>
    </lineage>
</organism>
<keyword evidence="1" id="KW-0547">Nucleotide-binding</keyword>
<evidence type="ECO:0000313" key="4">
    <source>
        <dbReference type="Proteomes" id="UP000177354"/>
    </source>
</evidence>
<dbReference type="Gene3D" id="3.30.470.20">
    <property type="entry name" value="ATP-grasp fold, B domain"/>
    <property type="match status" value="1"/>
</dbReference>
<evidence type="ECO:0000256" key="1">
    <source>
        <dbReference type="PROSITE-ProRule" id="PRU00409"/>
    </source>
</evidence>
<accession>A0A1F5Z7A4</accession>
<keyword evidence="1" id="KW-0067">ATP-binding</keyword>
<dbReference type="InterPro" id="IPR011761">
    <property type="entry name" value="ATP-grasp"/>
</dbReference>
<dbReference type="PROSITE" id="PS50975">
    <property type="entry name" value="ATP_GRASP"/>
    <property type="match status" value="1"/>
</dbReference>
<dbReference type="GO" id="GO:0005524">
    <property type="term" value="F:ATP binding"/>
    <property type="evidence" value="ECO:0007669"/>
    <property type="project" value="UniProtKB-UniRule"/>
</dbReference>
<feature type="domain" description="ATP-grasp" evidence="2">
    <location>
        <begin position="135"/>
        <end position="333"/>
    </location>
</feature>
<dbReference type="GO" id="GO:0046872">
    <property type="term" value="F:metal ion binding"/>
    <property type="evidence" value="ECO:0007669"/>
    <property type="project" value="InterPro"/>
</dbReference>
<protein>
    <recommendedName>
        <fullName evidence="2">ATP-grasp domain-containing protein</fullName>
    </recommendedName>
</protein>
<comment type="caution">
    <text evidence="3">The sequence shown here is derived from an EMBL/GenBank/DDBJ whole genome shotgun (WGS) entry which is preliminary data.</text>
</comment>
<gene>
    <name evidence="3" type="ORF">A2777_06280</name>
</gene>
<dbReference type="AlphaFoldDB" id="A0A1F5Z7A4"/>
<dbReference type="SUPFAM" id="SSF56059">
    <property type="entry name" value="Glutathione synthetase ATP-binding domain-like"/>
    <property type="match status" value="1"/>
</dbReference>